<dbReference type="FunFam" id="2.40.10.120:FF:000007">
    <property type="entry name" value="Periplasmic serine endoprotease DegP-like"/>
    <property type="match status" value="1"/>
</dbReference>
<evidence type="ECO:0000256" key="6">
    <source>
        <dbReference type="ARBA" id="ARBA00013958"/>
    </source>
</evidence>
<evidence type="ECO:0000256" key="12">
    <source>
        <dbReference type="ARBA" id="ARBA00022825"/>
    </source>
</evidence>
<keyword evidence="20" id="KW-1185">Reference proteome</keyword>
<dbReference type="InterPro" id="IPR001478">
    <property type="entry name" value="PDZ"/>
</dbReference>
<feature type="active site" description="Charge relay system" evidence="15">
    <location>
        <position position="139"/>
    </location>
</feature>
<gene>
    <name evidence="19" type="primary">mucD</name>
    <name evidence="19" type="ORF">NCTC10717_02145</name>
</gene>
<dbReference type="InterPro" id="IPR001940">
    <property type="entry name" value="Peptidase_S1C"/>
</dbReference>
<feature type="chain" id="PRO_5039465446" description="Probable periplasmic serine endoprotease DegP-like" evidence="17">
    <location>
        <begin position="23"/>
        <end position="472"/>
    </location>
</feature>
<keyword evidence="7 19" id="KW-0645">Protease</keyword>
<dbReference type="Pfam" id="PF13365">
    <property type="entry name" value="Trypsin_2"/>
    <property type="match status" value="1"/>
</dbReference>
<dbReference type="EC" id="3.4.21.107" evidence="5"/>
<dbReference type="GO" id="GO:0042597">
    <property type="term" value="C:periplasmic space"/>
    <property type="evidence" value="ECO:0007669"/>
    <property type="project" value="UniProtKB-SubCell"/>
</dbReference>
<dbReference type="GO" id="GO:0004252">
    <property type="term" value="F:serine-type endopeptidase activity"/>
    <property type="evidence" value="ECO:0007669"/>
    <property type="project" value="InterPro"/>
</dbReference>
<evidence type="ECO:0000313" key="19">
    <source>
        <dbReference type="EMBL" id="SUO98400.1"/>
    </source>
</evidence>
<evidence type="ECO:0000256" key="9">
    <source>
        <dbReference type="ARBA" id="ARBA00022737"/>
    </source>
</evidence>
<dbReference type="SMART" id="SM00228">
    <property type="entry name" value="PDZ"/>
    <property type="match status" value="2"/>
</dbReference>
<dbReference type="Gene3D" id="2.40.10.120">
    <property type="match status" value="1"/>
</dbReference>
<dbReference type="PROSITE" id="PS50106">
    <property type="entry name" value="PDZ"/>
    <property type="match status" value="2"/>
</dbReference>
<dbReference type="SUPFAM" id="SSF50156">
    <property type="entry name" value="PDZ domain-like"/>
    <property type="match status" value="2"/>
</dbReference>
<dbReference type="Proteomes" id="UP000254575">
    <property type="component" value="Unassembled WGS sequence"/>
</dbReference>
<feature type="binding site" evidence="16">
    <location>
        <begin position="211"/>
        <end position="213"/>
    </location>
    <ligand>
        <name>substrate</name>
    </ligand>
</feature>
<comment type="subcellular location">
    <subcellularLocation>
        <location evidence="3">Periplasm</location>
    </subcellularLocation>
</comment>
<keyword evidence="12" id="KW-0720">Serine protease</keyword>
<protein>
    <recommendedName>
        <fullName evidence="6">Probable periplasmic serine endoprotease DegP-like</fullName>
        <ecNumber evidence="5">3.4.21.107</ecNumber>
    </recommendedName>
    <alternativeName>
        <fullName evidence="14">Protease Do</fullName>
    </alternativeName>
</protein>
<dbReference type="NCBIfam" id="TIGR02037">
    <property type="entry name" value="degP_htrA_DO"/>
    <property type="match status" value="1"/>
</dbReference>
<evidence type="ECO:0000256" key="15">
    <source>
        <dbReference type="PIRSR" id="PIRSR611782-1"/>
    </source>
</evidence>
<evidence type="ECO:0000256" key="1">
    <source>
        <dbReference type="ARBA" id="ARBA00001772"/>
    </source>
</evidence>
<comment type="function">
    <text evidence="2">Might be efficient in the degradation of transiently denatured and unfolded proteins which accumulate in the periplasm following stress conditions.</text>
</comment>
<evidence type="ECO:0000256" key="4">
    <source>
        <dbReference type="ARBA" id="ARBA00010541"/>
    </source>
</evidence>
<dbReference type="GO" id="GO:0006508">
    <property type="term" value="P:proteolysis"/>
    <property type="evidence" value="ECO:0007669"/>
    <property type="project" value="UniProtKB-KW"/>
</dbReference>
<dbReference type="OrthoDB" id="9758917at2"/>
<keyword evidence="13" id="KW-0346">Stress response</keyword>
<dbReference type="PRINTS" id="PR00834">
    <property type="entry name" value="PROTEASES2C"/>
</dbReference>
<comment type="similarity">
    <text evidence="4">Belongs to the peptidase S1C family.</text>
</comment>
<dbReference type="AlphaFoldDB" id="A0A380N0S8"/>
<keyword evidence="11 19" id="KW-0378">Hydrolase</keyword>
<feature type="binding site" evidence="16">
    <location>
        <position position="139"/>
    </location>
    <ligand>
        <name>substrate</name>
    </ligand>
</feature>
<evidence type="ECO:0000256" key="11">
    <source>
        <dbReference type="ARBA" id="ARBA00022801"/>
    </source>
</evidence>
<evidence type="ECO:0000256" key="7">
    <source>
        <dbReference type="ARBA" id="ARBA00022670"/>
    </source>
</evidence>
<organism evidence="19 20">
    <name type="scientific">Suttonella indologenes</name>
    <dbReference type="NCBI Taxonomy" id="13276"/>
    <lineage>
        <taxon>Bacteria</taxon>
        <taxon>Pseudomonadati</taxon>
        <taxon>Pseudomonadota</taxon>
        <taxon>Gammaproteobacteria</taxon>
        <taxon>Cardiobacteriales</taxon>
        <taxon>Cardiobacteriaceae</taxon>
        <taxon>Suttonella</taxon>
    </lineage>
</organism>
<dbReference type="CDD" id="cd10839">
    <property type="entry name" value="cpPDZ1_DegP-like"/>
    <property type="match status" value="1"/>
</dbReference>
<dbReference type="SUPFAM" id="SSF50494">
    <property type="entry name" value="Trypsin-like serine proteases"/>
    <property type="match status" value="1"/>
</dbReference>
<feature type="domain" description="PDZ" evidence="18">
    <location>
        <begin position="367"/>
        <end position="434"/>
    </location>
</feature>
<dbReference type="Pfam" id="PF13180">
    <property type="entry name" value="PDZ_2"/>
    <property type="match status" value="1"/>
</dbReference>
<feature type="active site" description="Charge relay system" evidence="15">
    <location>
        <position position="213"/>
    </location>
</feature>
<evidence type="ECO:0000313" key="20">
    <source>
        <dbReference type="Proteomes" id="UP000254575"/>
    </source>
</evidence>
<sequence>MKKTFLAFAIGLATVINTPALADPAPDFTILVEKAMPAVVNIEVSKAVSGHRLGRRERMPDLFEEFFGSPFGRMPENFGMTPEEGMPHYEGSGSGFFIDESGEILTNAHVVDGADSVIVRLNDRQEYQAKVIGIDKRSDIALLKIEAEQAFPVAVLGDSNAVKVGDWVLAIGSPFGFDATATKGIVSALGRNLPSGAYTPFIQTDAAINPGNSGGPLFNGKGEVIGINSQIYSRSGTFNGLGFAIPINVAKNIAQQLKAEGKVSRGWLGVMIQEVDQQLAQSFGLDKPQGALIAKVLPDSPAEAAGLQAGDVILQFNGRNIVRSGDLPSLVAMTNIGETAALEILREGKREKIEFEVGNIDNADMDSISGENKSIENWGMSLKTLDEESREALAFEGEGVLVAEVKPRSAAAKSGLRAGDILLAVGRTPVSSVNAAAKLFAQHGEKSQPIPVLIHRRGQTTFLALVPEKSKQ</sequence>
<evidence type="ECO:0000256" key="8">
    <source>
        <dbReference type="ARBA" id="ARBA00022729"/>
    </source>
</evidence>
<dbReference type="InterPro" id="IPR036034">
    <property type="entry name" value="PDZ_sf"/>
</dbReference>
<evidence type="ECO:0000256" key="10">
    <source>
        <dbReference type="ARBA" id="ARBA00022764"/>
    </source>
</evidence>
<dbReference type="Pfam" id="PF17820">
    <property type="entry name" value="PDZ_6"/>
    <property type="match status" value="1"/>
</dbReference>
<evidence type="ECO:0000256" key="13">
    <source>
        <dbReference type="ARBA" id="ARBA00023016"/>
    </source>
</evidence>
<evidence type="ECO:0000256" key="2">
    <source>
        <dbReference type="ARBA" id="ARBA00002610"/>
    </source>
</evidence>
<dbReference type="InterPro" id="IPR041489">
    <property type="entry name" value="PDZ_6"/>
</dbReference>
<keyword evidence="8 17" id="KW-0732">Signal</keyword>
<evidence type="ECO:0000256" key="14">
    <source>
        <dbReference type="ARBA" id="ARBA00032850"/>
    </source>
</evidence>
<dbReference type="Gene3D" id="2.30.42.10">
    <property type="match status" value="2"/>
</dbReference>
<accession>A0A380N0S8</accession>
<comment type="catalytic activity">
    <reaction evidence="1">
        <text>Acts on substrates that are at least partially unfolded. The cleavage site P1 residue is normally between a pair of hydrophobic residues, such as Val-|-Val.</text>
        <dbReference type="EC" id="3.4.21.107"/>
    </reaction>
</comment>
<evidence type="ECO:0000256" key="5">
    <source>
        <dbReference type="ARBA" id="ARBA00013035"/>
    </source>
</evidence>
<keyword evidence="10" id="KW-0574">Periplasm</keyword>
<reference evidence="19 20" key="1">
    <citation type="submission" date="2018-06" db="EMBL/GenBank/DDBJ databases">
        <authorList>
            <consortium name="Pathogen Informatics"/>
            <person name="Doyle S."/>
        </authorList>
    </citation>
    <scope>NUCLEOTIDE SEQUENCE [LARGE SCALE GENOMIC DNA]</scope>
    <source>
        <strain evidence="19 20">NCTC10717</strain>
    </source>
</reference>
<feature type="domain" description="PDZ" evidence="18">
    <location>
        <begin position="262"/>
        <end position="348"/>
    </location>
</feature>
<feature type="signal peptide" evidence="17">
    <location>
        <begin position="1"/>
        <end position="22"/>
    </location>
</feature>
<dbReference type="PANTHER" id="PTHR22939">
    <property type="entry name" value="SERINE PROTEASE FAMILY S1C HTRA-RELATED"/>
    <property type="match status" value="1"/>
</dbReference>
<evidence type="ECO:0000256" key="3">
    <source>
        <dbReference type="ARBA" id="ARBA00004418"/>
    </source>
</evidence>
<proteinExistence type="inferred from homology"/>
<dbReference type="RefSeq" id="WP_115219234.1">
    <property type="nucleotide sequence ID" value="NZ_UHIA01000004.1"/>
</dbReference>
<evidence type="ECO:0000256" key="17">
    <source>
        <dbReference type="SAM" id="SignalP"/>
    </source>
</evidence>
<name>A0A380N0S8_9GAMM</name>
<feature type="binding site" evidence="16">
    <location>
        <position position="109"/>
    </location>
    <ligand>
        <name>substrate</name>
    </ligand>
</feature>
<keyword evidence="9" id="KW-0677">Repeat</keyword>
<dbReference type="InterPro" id="IPR009003">
    <property type="entry name" value="Peptidase_S1_PA"/>
</dbReference>
<dbReference type="InterPro" id="IPR011782">
    <property type="entry name" value="Pept_S1C_Do"/>
</dbReference>
<dbReference type="EMBL" id="UHIA01000004">
    <property type="protein sequence ID" value="SUO98400.1"/>
    <property type="molecule type" value="Genomic_DNA"/>
</dbReference>
<feature type="active site" description="Charge relay system" evidence="15">
    <location>
        <position position="109"/>
    </location>
</feature>
<dbReference type="PANTHER" id="PTHR22939:SF130">
    <property type="entry name" value="PERIPLASMIC SERINE ENDOPROTEASE DEGP-LIKE-RELATED"/>
    <property type="match status" value="1"/>
</dbReference>
<evidence type="ECO:0000259" key="18">
    <source>
        <dbReference type="PROSITE" id="PS50106"/>
    </source>
</evidence>
<evidence type="ECO:0000256" key="16">
    <source>
        <dbReference type="PIRSR" id="PIRSR611782-2"/>
    </source>
</evidence>